<sequence length="222" mass="25978">MKKIVLTIAFVVLGATAIIAQERDQDRIQDQDRTKLVMVNGEMLEVRERAHLRLQNDVTLNDGTVVSVDGTYLTKDKDRLRLKDGQCLDNDGIMYRNEYQYRYKIQQESKGLNEAQVQERNQNRVHYMLVDGEMVQIRNQSQNRLQQKLNLDNGTTVNPDGSYQTREGKKLQLREGECLNMEGEMFKNTYQHRKMVNKKTTMKKKVQKKPKIQKKINKKGTK</sequence>
<evidence type="ECO:0000313" key="4">
    <source>
        <dbReference type="EMBL" id="NRD22608.1"/>
    </source>
</evidence>
<feature type="signal peptide" evidence="2">
    <location>
        <begin position="1"/>
        <end position="20"/>
    </location>
</feature>
<dbReference type="RefSeq" id="WP_173300277.1">
    <property type="nucleotide sequence ID" value="NZ_JABRWQ010000002.1"/>
</dbReference>
<evidence type="ECO:0000256" key="2">
    <source>
        <dbReference type="SAM" id="SignalP"/>
    </source>
</evidence>
<keyword evidence="2" id="KW-0732">Signal</keyword>
<accession>A0ABX2E2B2</accession>
<comment type="caution">
    <text evidence="4">The sequence shown here is derived from an EMBL/GenBank/DDBJ whole genome shotgun (WGS) entry which is preliminary data.</text>
</comment>
<reference evidence="4 5" key="1">
    <citation type="journal article" date="2015" name="Int. J. Syst. Evol. Microbiol.">
        <title>Winogradskyella litoriviva sp. nov., isolated from coastal seawater.</title>
        <authorList>
            <person name="Nedashkovskaya O.I."/>
            <person name="Kukhlevskiy A.D."/>
            <person name="Zhukova N.V."/>
            <person name="Kim S.J."/>
            <person name="Rhee S.K."/>
            <person name="Mikhailov V.V."/>
        </authorList>
    </citation>
    <scope>NUCLEOTIDE SEQUENCE [LARGE SCALE GENOMIC DNA]</scope>
    <source>
        <strain evidence="4 5">KMM6491</strain>
    </source>
</reference>
<evidence type="ECO:0000259" key="3">
    <source>
        <dbReference type="Pfam" id="PF20606"/>
    </source>
</evidence>
<dbReference type="Proteomes" id="UP000805085">
    <property type="component" value="Unassembled WGS sequence"/>
</dbReference>
<evidence type="ECO:0000313" key="5">
    <source>
        <dbReference type="Proteomes" id="UP000805085"/>
    </source>
</evidence>
<feature type="region of interest" description="Disordered" evidence="1">
    <location>
        <begin position="199"/>
        <end position="222"/>
    </location>
</feature>
<feature type="chain" id="PRO_5045539667" description="DUF6799 domain-containing protein" evidence="2">
    <location>
        <begin position="21"/>
        <end position="222"/>
    </location>
</feature>
<dbReference type="Pfam" id="PF20606">
    <property type="entry name" value="DUF6799"/>
    <property type="match status" value="2"/>
</dbReference>
<name>A0ABX2E2B2_9FLAO</name>
<dbReference type="EMBL" id="JABRWQ010000002">
    <property type="protein sequence ID" value="NRD22608.1"/>
    <property type="molecule type" value="Genomic_DNA"/>
</dbReference>
<feature type="domain" description="DUF6799" evidence="3">
    <location>
        <begin position="36"/>
        <end position="94"/>
    </location>
</feature>
<keyword evidence="5" id="KW-1185">Reference proteome</keyword>
<evidence type="ECO:0000256" key="1">
    <source>
        <dbReference type="SAM" id="MobiDB-lite"/>
    </source>
</evidence>
<organism evidence="4 5">
    <name type="scientific">Winogradskyella litoriviva</name>
    <dbReference type="NCBI Taxonomy" id="1220182"/>
    <lineage>
        <taxon>Bacteria</taxon>
        <taxon>Pseudomonadati</taxon>
        <taxon>Bacteroidota</taxon>
        <taxon>Flavobacteriia</taxon>
        <taxon>Flavobacteriales</taxon>
        <taxon>Flavobacteriaceae</taxon>
        <taxon>Winogradskyella</taxon>
    </lineage>
</organism>
<protein>
    <recommendedName>
        <fullName evidence="3">DUF6799 domain-containing protein</fullName>
    </recommendedName>
</protein>
<proteinExistence type="predicted"/>
<gene>
    <name evidence="4" type="ORF">HNV10_05110</name>
</gene>
<feature type="domain" description="DUF6799" evidence="3">
    <location>
        <begin position="126"/>
        <end position="185"/>
    </location>
</feature>
<dbReference type="InterPro" id="IPR046478">
    <property type="entry name" value="DUF6799"/>
</dbReference>